<accession>A0A5D3F1C5</accession>
<protein>
    <submittedName>
        <fullName evidence="1">Uncharacterized protein</fullName>
    </submittedName>
</protein>
<gene>
    <name evidence="1" type="ORF">FNJ60_04110</name>
</gene>
<organism evidence="1 2">
    <name type="scientific">Bacteroides pyogenes</name>
    <dbReference type="NCBI Taxonomy" id="310300"/>
    <lineage>
        <taxon>Bacteria</taxon>
        <taxon>Pseudomonadati</taxon>
        <taxon>Bacteroidota</taxon>
        <taxon>Bacteroidia</taxon>
        <taxon>Bacteroidales</taxon>
        <taxon>Bacteroidaceae</taxon>
        <taxon>Bacteroides</taxon>
    </lineage>
</organism>
<keyword evidence="2" id="KW-1185">Reference proteome</keyword>
<dbReference type="Proteomes" id="UP000324383">
    <property type="component" value="Unassembled WGS sequence"/>
</dbReference>
<sequence>MLCFCVIILQITKKFTVGIGNCSDQTDQRHGYRKAKRVDNLILSFAKKVLLLFGMLLAANVGVAKDGDVETYQAIITDCGTVYQIPAECSVDQACWFLNHYTEIDCGGISGSEEAVIIEDAPQHIVD</sequence>
<dbReference type="RefSeq" id="WP_148726774.1">
    <property type="nucleotide sequence ID" value="NZ_CP197398.1"/>
</dbReference>
<comment type="caution">
    <text evidence="1">The sequence shown here is derived from an EMBL/GenBank/DDBJ whole genome shotgun (WGS) entry which is preliminary data.</text>
</comment>
<dbReference type="EMBL" id="VKLW01000006">
    <property type="protein sequence ID" value="TYK34675.1"/>
    <property type="molecule type" value="Genomic_DNA"/>
</dbReference>
<proteinExistence type="predicted"/>
<name>A0A5D3F1C5_9BACE</name>
<dbReference type="AlphaFoldDB" id="A0A5D3F1C5"/>
<evidence type="ECO:0000313" key="2">
    <source>
        <dbReference type="Proteomes" id="UP000324383"/>
    </source>
</evidence>
<evidence type="ECO:0000313" key="1">
    <source>
        <dbReference type="EMBL" id="TYK34675.1"/>
    </source>
</evidence>
<reference evidence="1 2" key="1">
    <citation type="submission" date="2019-07" db="EMBL/GenBank/DDBJ databases">
        <title>Draft Genome Sequences of Bacteroides pyogenes Strains Isolated from the Uterus Holstein Dairy Cows with Metritis.</title>
        <authorList>
            <person name="Cunha F."/>
            <person name="Galvao K.N."/>
            <person name="Jeon S.J."/>
            <person name="Jeong K.C."/>
        </authorList>
    </citation>
    <scope>NUCLEOTIDE SEQUENCE [LARGE SCALE GENOMIC DNA]</scope>
    <source>
        <strain evidence="1 2">KG-31</strain>
    </source>
</reference>